<dbReference type="InterPro" id="IPR036390">
    <property type="entry name" value="WH_DNA-bd_sf"/>
</dbReference>
<evidence type="ECO:0000256" key="10">
    <source>
        <dbReference type="ARBA" id="ARBA00022842"/>
    </source>
</evidence>
<evidence type="ECO:0000256" key="4">
    <source>
        <dbReference type="ARBA" id="ARBA00022527"/>
    </source>
</evidence>
<keyword evidence="10" id="KW-0460">Magnesium</keyword>
<keyword evidence="8 14" id="KW-0418">Kinase</keyword>
<comment type="catalytic activity">
    <reaction evidence="12">
        <text>L-seryl-[protein] + ATP = O-phospho-L-seryl-[protein] + ADP + H(+)</text>
        <dbReference type="Rhea" id="RHEA:17989"/>
        <dbReference type="Rhea" id="RHEA-COMP:9863"/>
        <dbReference type="Rhea" id="RHEA-COMP:11604"/>
        <dbReference type="ChEBI" id="CHEBI:15378"/>
        <dbReference type="ChEBI" id="CHEBI:29999"/>
        <dbReference type="ChEBI" id="CHEBI:30616"/>
        <dbReference type="ChEBI" id="CHEBI:83421"/>
        <dbReference type="ChEBI" id="CHEBI:456216"/>
        <dbReference type="EC" id="2.7.11.1"/>
    </reaction>
</comment>
<evidence type="ECO:0000256" key="2">
    <source>
        <dbReference type="ARBA" id="ARBA00009196"/>
    </source>
</evidence>
<dbReference type="PANTHER" id="PTHR45852">
    <property type="entry name" value="SER/THR-PROTEIN KINASE RIO2"/>
    <property type="match status" value="1"/>
</dbReference>
<dbReference type="InterPro" id="IPR030484">
    <property type="entry name" value="Rio2"/>
</dbReference>
<evidence type="ECO:0000313" key="14">
    <source>
        <dbReference type="EMBL" id="HGQ73595.1"/>
    </source>
</evidence>
<keyword evidence="6" id="KW-0479">Metal-binding</keyword>
<keyword evidence="9" id="KW-0067">ATP-binding</keyword>
<dbReference type="InterPro" id="IPR036388">
    <property type="entry name" value="WH-like_DNA-bd_sf"/>
</dbReference>
<dbReference type="CDD" id="cd05144">
    <property type="entry name" value="RIO2_C"/>
    <property type="match status" value="1"/>
</dbReference>
<evidence type="ECO:0000256" key="1">
    <source>
        <dbReference type="ARBA" id="ARBA00001946"/>
    </source>
</evidence>
<dbReference type="EC" id="2.7.11.1" evidence="3"/>
<dbReference type="GO" id="GO:0046872">
    <property type="term" value="F:metal ion binding"/>
    <property type="evidence" value="ECO:0007669"/>
    <property type="project" value="UniProtKB-KW"/>
</dbReference>
<dbReference type="GO" id="GO:0030688">
    <property type="term" value="C:preribosome, small subunit precursor"/>
    <property type="evidence" value="ECO:0007669"/>
    <property type="project" value="TreeGrafter"/>
</dbReference>
<evidence type="ECO:0000256" key="3">
    <source>
        <dbReference type="ARBA" id="ARBA00012513"/>
    </source>
</evidence>
<evidence type="ECO:0000256" key="9">
    <source>
        <dbReference type="ARBA" id="ARBA00022840"/>
    </source>
</evidence>
<dbReference type="Gene3D" id="1.10.510.10">
    <property type="entry name" value="Transferase(Phosphotransferase) domain 1"/>
    <property type="match status" value="1"/>
</dbReference>
<evidence type="ECO:0000256" key="6">
    <source>
        <dbReference type="ARBA" id="ARBA00022723"/>
    </source>
</evidence>
<evidence type="ECO:0000256" key="7">
    <source>
        <dbReference type="ARBA" id="ARBA00022741"/>
    </source>
</evidence>
<accession>A0A7C4JMP3</accession>
<dbReference type="SUPFAM" id="SSF46785">
    <property type="entry name" value="Winged helix' DNA-binding domain"/>
    <property type="match status" value="1"/>
</dbReference>
<evidence type="ECO:0000256" key="11">
    <source>
        <dbReference type="ARBA" id="ARBA00047899"/>
    </source>
</evidence>
<sequence>MVKLGLIYNQLNTLDFKILEAIEKNILKYEYVPLEIIEKLTKTPDVKINLEIDKLHKLKLVRIKRVSERVFVRLTYIGLDMLALHNLVSRNIIKAIGDRIGVGKESDTYEVLTIDGSRAIAKFLRLGRTSFKRTKIKRDWVDDPRYTWFIQSKIAAQREFIALREVWSVGGYVPYPIAYSKHLVLIEYIDGVELRNKPYLENPINVFKQVIDTVKLAYLNIGIVHGDLSEYNVMVTNDGRKAYIIDWPQYVYKNDPVADELLKRDVMYISSFFRKNYGLDVDFNRVLAYVKGESIDF</sequence>
<protein>
    <recommendedName>
        <fullName evidence="3">non-specific serine/threonine protein kinase</fullName>
        <ecNumber evidence="3">2.7.11.1</ecNumber>
    </recommendedName>
</protein>
<comment type="similarity">
    <text evidence="2">Belongs to the protein kinase superfamily. RIO-type Ser/Thr kinase family.</text>
</comment>
<gene>
    <name evidence="14" type="ORF">ENU20_00750</name>
</gene>
<keyword evidence="5" id="KW-0808">Transferase</keyword>
<reference evidence="14" key="1">
    <citation type="journal article" date="2020" name="mSystems">
        <title>Genome- and Community-Level Interaction Insights into Carbon Utilization and Element Cycling Functions of Hydrothermarchaeota in Hydrothermal Sediment.</title>
        <authorList>
            <person name="Zhou Z."/>
            <person name="Liu Y."/>
            <person name="Xu W."/>
            <person name="Pan J."/>
            <person name="Luo Z.H."/>
            <person name="Li M."/>
        </authorList>
    </citation>
    <scope>NUCLEOTIDE SEQUENCE [LARGE SCALE GENOMIC DNA]</scope>
    <source>
        <strain evidence="14">SpSt-648</strain>
    </source>
</reference>
<proteinExistence type="inferred from homology"/>
<dbReference type="GO" id="GO:0005829">
    <property type="term" value="C:cytosol"/>
    <property type="evidence" value="ECO:0007669"/>
    <property type="project" value="TreeGrafter"/>
</dbReference>
<dbReference type="EMBL" id="DTBP01000010">
    <property type="protein sequence ID" value="HGQ73595.1"/>
    <property type="molecule type" value="Genomic_DNA"/>
</dbReference>
<evidence type="ECO:0000256" key="12">
    <source>
        <dbReference type="ARBA" id="ARBA00048679"/>
    </source>
</evidence>
<evidence type="ECO:0000256" key="5">
    <source>
        <dbReference type="ARBA" id="ARBA00022679"/>
    </source>
</evidence>
<dbReference type="SUPFAM" id="SSF56112">
    <property type="entry name" value="Protein kinase-like (PK-like)"/>
    <property type="match status" value="1"/>
</dbReference>
<dbReference type="InterPro" id="IPR018934">
    <property type="entry name" value="RIO_dom"/>
</dbReference>
<feature type="domain" description="RIO kinase" evidence="13">
    <location>
        <begin position="65"/>
        <end position="292"/>
    </location>
</feature>
<dbReference type="Gene3D" id="3.30.200.20">
    <property type="entry name" value="Phosphorylase Kinase, domain 1"/>
    <property type="match status" value="1"/>
</dbReference>
<dbReference type="PROSITE" id="PS01245">
    <property type="entry name" value="RIO1"/>
    <property type="match status" value="1"/>
</dbReference>
<dbReference type="PANTHER" id="PTHR45852:SF1">
    <property type="entry name" value="SERINE_THREONINE-PROTEIN KINASE RIO2"/>
    <property type="match status" value="1"/>
</dbReference>
<evidence type="ECO:0000256" key="8">
    <source>
        <dbReference type="ARBA" id="ARBA00022777"/>
    </source>
</evidence>
<comment type="catalytic activity">
    <reaction evidence="11">
        <text>L-threonyl-[protein] + ATP = O-phospho-L-threonyl-[protein] + ADP + H(+)</text>
        <dbReference type="Rhea" id="RHEA:46608"/>
        <dbReference type="Rhea" id="RHEA-COMP:11060"/>
        <dbReference type="Rhea" id="RHEA-COMP:11605"/>
        <dbReference type="ChEBI" id="CHEBI:15378"/>
        <dbReference type="ChEBI" id="CHEBI:30013"/>
        <dbReference type="ChEBI" id="CHEBI:30616"/>
        <dbReference type="ChEBI" id="CHEBI:61977"/>
        <dbReference type="ChEBI" id="CHEBI:456216"/>
        <dbReference type="EC" id="2.7.11.1"/>
    </reaction>
</comment>
<dbReference type="GO" id="GO:0030490">
    <property type="term" value="P:maturation of SSU-rRNA"/>
    <property type="evidence" value="ECO:0007669"/>
    <property type="project" value="TreeGrafter"/>
</dbReference>
<dbReference type="Pfam" id="PF01163">
    <property type="entry name" value="RIO1"/>
    <property type="match status" value="1"/>
</dbReference>
<dbReference type="SMART" id="SM00090">
    <property type="entry name" value="RIO"/>
    <property type="match status" value="1"/>
</dbReference>
<keyword evidence="4 14" id="KW-0723">Serine/threonine-protein kinase</keyword>
<evidence type="ECO:0000259" key="13">
    <source>
        <dbReference type="SMART" id="SM00090"/>
    </source>
</evidence>
<dbReference type="InterPro" id="IPR018935">
    <property type="entry name" value="RIO_kinase_CS"/>
</dbReference>
<dbReference type="AlphaFoldDB" id="A0A7C4JMP3"/>
<comment type="caution">
    <text evidence="14">The sequence shown here is derived from an EMBL/GenBank/DDBJ whole genome shotgun (WGS) entry which is preliminary data.</text>
</comment>
<dbReference type="InterPro" id="IPR015285">
    <property type="entry name" value="RIO2_wHTH_N"/>
</dbReference>
<dbReference type="Pfam" id="PF09202">
    <property type="entry name" value="Rio2_N"/>
    <property type="match status" value="1"/>
</dbReference>
<dbReference type="InterPro" id="IPR011009">
    <property type="entry name" value="Kinase-like_dom_sf"/>
</dbReference>
<dbReference type="GO" id="GO:0004674">
    <property type="term" value="F:protein serine/threonine kinase activity"/>
    <property type="evidence" value="ECO:0007669"/>
    <property type="project" value="UniProtKB-KW"/>
</dbReference>
<keyword evidence="7" id="KW-0547">Nucleotide-binding</keyword>
<dbReference type="Gene3D" id="1.10.10.10">
    <property type="entry name" value="Winged helix-like DNA-binding domain superfamily/Winged helix DNA-binding domain"/>
    <property type="match status" value="1"/>
</dbReference>
<organism evidence="14">
    <name type="scientific">Staphylothermus marinus</name>
    <dbReference type="NCBI Taxonomy" id="2280"/>
    <lineage>
        <taxon>Archaea</taxon>
        <taxon>Thermoproteota</taxon>
        <taxon>Thermoprotei</taxon>
        <taxon>Desulfurococcales</taxon>
        <taxon>Desulfurococcaceae</taxon>
        <taxon>Staphylothermus</taxon>
    </lineage>
</organism>
<dbReference type="GO" id="GO:0005524">
    <property type="term" value="F:ATP binding"/>
    <property type="evidence" value="ECO:0007669"/>
    <property type="project" value="UniProtKB-KW"/>
</dbReference>
<dbReference type="InterPro" id="IPR000687">
    <property type="entry name" value="RIO_kinase"/>
</dbReference>
<name>A0A7C4JMP3_STAMA</name>
<comment type="cofactor">
    <cofactor evidence="1">
        <name>Mg(2+)</name>
        <dbReference type="ChEBI" id="CHEBI:18420"/>
    </cofactor>
</comment>